<reference evidence="2" key="1">
    <citation type="submission" date="2018-09" db="EMBL/GenBank/DDBJ databases">
        <title>Identification and expression analysis of chemosensory genes in citrus fruit fly Bactrocera minax.</title>
        <authorList>
            <person name="Lu Y."/>
            <person name="Yu T."/>
            <person name="Cheng J."/>
        </authorList>
    </citation>
    <scope>NUCLEOTIDE SEQUENCE</scope>
    <source>
        <strain evidence="2">Bmi011107</strain>
    </source>
</reference>
<dbReference type="SMART" id="SM00708">
    <property type="entry name" value="PhBP"/>
    <property type="match status" value="1"/>
</dbReference>
<dbReference type="EMBL" id="MH937236">
    <property type="protein sequence ID" value="AYN70651.1"/>
    <property type="molecule type" value="mRNA"/>
</dbReference>
<dbReference type="AlphaFoldDB" id="A0A3G2LEI0"/>
<dbReference type="CDD" id="cd23992">
    <property type="entry name" value="PBP_GOBP"/>
    <property type="match status" value="1"/>
</dbReference>
<dbReference type="InterPro" id="IPR036728">
    <property type="entry name" value="PBP_GOBP_sf"/>
</dbReference>
<accession>A0A3G2LEI0</accession>
<protein>
    <submittedName>
        <fullName evidence="2">Odorant-binding protein 84a2</fullName>
    </submittedName>
</protein>
<proteinExistence type="evidence at transcript level"/>
<evidence type="ECO:0000313" key="2">
    <source>
        <dbReference type="EMBL" id="AYN70651.1"/>
    </source>
</evidence>
<dbReference type="Pfam" id="PF01395">
    <property type="entry name" value="PBP_GOBP"/>
    <property type="match status" value="1"/>
</dbReference>
<dbReference type="GO" id="GO:0005549">
    <property type="term" value="F:odorant binding"/>
    <property type="evidence" value="ECO:0007669"/>
    <property type="project" value="InterPro"/>
</dbReference>
<keyword evidence="1" id="KW-1133">Transmembrane helix</keyword>
<gene>
    <name evidence="2" type="primary">OBP84a2</name>
</gene>
<dbReference type="SUPFAM" id="SSF47565">
    <property type="entry name" value="Insect pheromone/odorant-binding proteins"/>
    <property type="match status" value="1"/>
</dbReference>
<organism evidence="2">
    <name type="scientific">Bactrocera minax</name>
    <name type="common">Chinese citrus fly</name>
    <dbReference type="NCBI Taxonomy" id="104690"/>
    <lineage>
        <taxon>Eukaryota</taxon>
        <taxon>Metazoa</taxon>
        <taxon>Ecdysozoa</taxon>
        <taxon>Arthropoda</taxon>
        <taxon>Hexapoda</taxon>
        <taxon>Insecta</taxon>
        <taxon>Pterygota</taxon>
        <taxon>Neoptera</taxon>
        <taxon>Endopterygota</taxon>
        <taxon>Diptera</taxon>
        <taxon>Brachycera</taxon>
        <taxon>Muscomorpha</taxon>
        <taxon>Tephritoidea</taxon>
        <taxon>Tephritidae</taxon>
        <taxon>Bactrocera</taxon>
        <taxon>Tetradacus</taxon>
    </lineage>
</organism>
<evidence type="ECO:0000256" key="1">
    <source>
        <dbReference type="SAM" id="Phobius"/>
    </source>
</evidence>
<keyword evidence="1" id="KW-0472">Membrane</keyword>
<name>A0A3G2LEI0_9MUSC</name>
<feature type="transmembrane region" description="Helical" evidence="1">
    <location>
        <begin position="6"/>
        <end position="25"/>
    </location>
</feature>
<keyword evidence="1" id="KW-0812">Transmembrane</keyword>
<sequence length="170" mass="19228">MSNSNVLVVCPFMIMLLYCSIMISIQDRAKDNGDIFVQHKEQQECVRPIIVQANDSISSEGTDVVLMCNSSFSIPSDYIAQFNMNGALSDTLDKTGMCFIRCYFEKAGLIKNWQLNKDMIMQTMRLIKANSIEFCEPEAKQETNACIRTYAIAKCLMKRGFEDTCIQTVA</sequence>
<dbReference type="Gene3D" id="1.10.238.20">
    <property type="entry name" value="Pheromone/general odorant binding protein domain"/>
    <property type="match status" value="1"/>
</dbReference>
<dbReference type="InterPro" id="IPR006170">
    <property type="entry name" value="PBP/GOBP"/>
</dbReference>